<dbReference type="PANTHER" id="PTHR43884:SF20">
    <property type="entry name" value="ACYL-COA DEHYDROGENASE FADE28"/>
    <property type="match status" value="1"/>
</dbReference>
<protein>
    <submittedName>
        <fullName evidence="8">Acyl-CoA dehydrogenase family protein</fullName>
    </submittedName>
</protein>
<dbReference type="InterPro" id="IPR009075">
    <property type="entry name" value="AcylCo_DH/oxidase_C"/>
</dbReference>
<dbReference type="RefSeq" id="WP_344308227.1">
    <property type="nucleotide sequence ID" value="NZ_BAAANO010000013.1"/>
</dbReference>
<comment type="caution">
    <text evidence="8">The sequence shown here is derived from an EMBL/GenBank/DDBJ whole genome shotgun (WGS) entry which is preliminary data.</text>
</comment>
<name>A0ABP5EQZ6_9MICO</name>
<organism evidence="8 9">
    <name type="scientific">Brevibacterium samyangense</name>
    <dbReference type="NCBI Taxonomy" id="366888"/>
    <lineage>
        <taxon>Bacteria</taxon>
        <taxon>Bacillati</taxon>
        <taxon>Actinomycetota</taxon>
        <taxon>Actinomycetes</taxon>
        <taxon>Micrococcales</taxon>
        <taxon>Brevibacteriaceae</taxon>
        <taxon>Brevibacterium</taxon>
    </lineage>
</organism>
<evidence type="ECO:0000256" key="3">
    <source>
        <dbReference type="ARBA" id="ARBA00022630"/>
    </source>
</evidence>
<sequence length="385" mass="39607">MTTDTTQTLQIPNLLPTELEDDLRSSVRALLADRIPFDAVAALYDAPGTDTREYDTALGTELGLAGLLVPEALGGVGATVSEAAVVAEEIGRAVAPVKFLSSAVLATSLAVRAGADDLASALASGEALAAIAFTATSSSLVSDLALGGVPEIGSEVTVSGSVPGVMEASGVDTLLVVVGTGQDTAVIAVPAENAEIHPFLTFDMSRPLADVDFHDSAGTVLATGAEAAQAVGETVLIGRTVLAAEQAGAASRAFEIALEYIKGRRQFGRTIGSYQAIKHRMADLWLEVEQAGAAATYAARTVASWQAGEESLSEAELVSLVAAAYVGPVAVHATEEAVQMHGGNGMTWEYPLHLLLKRAKQDEQILGLPEHAQAELAPLVGLTVE</sequence>
<dbReference type="SUPFAM" id="SSF47203">
    <property type="entry name" value="Acyl-CoA dehydrogenase C-terminal domain-like"/>
    <property type="match status" value="1"/>
</dbReference>
<feature type="domain" description="Acyl-CoA dehydrogenase/oxidase N-terminal" evidence="7">
    <location>
        <begin position="17"/>
        <end position="114"/>
    </location>
</feature>
<dbReference type="Pfam" id="PF00441">
    <property type="entry name" value="Acyl-CoA_dh_1"/>
    <property type="match status" value="1"/>
</dbReference>
<evidence type="ECO:0000256" key="4">
    <source>
        <dbReference type="ARBA" id="ARBA00022827"/>
    </source>
</evidence>
<dbReference type="InterPro" id="IPR037069">
    <property type="entry name" value="AcylCoA_DH/ox_N_sf"/>
</dbReference>
<evidence type="ECO:0000256" key="5">
    <source>
        <dbReference type="ARBA" id="ARBA00023002"/>
    </source>
</evidence>
<evidence type="ECO:0000256" key="1">
    <source>
        <dbReference type="ARBA" id="ARBA00001974"/>
    </source>
</evidence>
<dbReference type="Proteomes" id="UP001500755">
    <property type="component" value="Unassembled WGS sequence"/>
</dbReference>
<evidence type="ECO:0000259" key="6">
    <source>
        <dbReference type="Pfam" id="PF00441"/>
    </source>
</evidence>
<dbReference type="InterPro" id="IPR013786">
    <property type="entry name" value="AcylCoA_DH/ox_N"/>
</dbReference>
<dbReference type="EMBL" id="BAAANO010000013">
    <property type="protein sequence ID" value="GAA2005405.1"/>
    <property type="molecule type" value="Genomic_DNA"/>
</dbReference>
<comment type="similarity">
    <text evidence="2">Belongs to the acyl-CoA dehydrogenase family.</text>
</comment>
<evidence type="ECO:0000259" key="7">
    <source>
        <dbReference type="Pfam" id="PF02771"/>
    </source>
</evidence>
<dbReference type="Gene3D" id="1.20.140.10">
    <property type="entry name" value="Butyryl-CoA Dehydrogenase, subunit A, domain 3"/>
    <property type="match status" value="1"/>
</dbReference>
<reference evidence="9" key="1">
    <citation type="journal article" date="2019" name="Int. J. Syst. Evol. Microbiol.">
        <title>The Global Catalogue of Microorganisms (GCM) 10K type strain sequencing project: providing services to taxonomists for standard genome sequencing and annotation.</title>
        <authorList>
            <consortium name="The Broad Institute Genomics Platform"/>
            <consortium name="The Broad Institute Genome Sequencing Center for Infectious Disease"/>
            <person name="Wu L."/>
            <person name="Ma J."/>
        </authorList>
    </citation>
    <scope>NUCLEOTIDE SEQUENCE [LARGE SCALE GENOMIC DNA]</scope>
    <source>
        <strain evidence="9">JCM 14546</strain>
    </source>
</reference>
<keyword evidence="4" id="KW-0274">FAD</keyword>
<dbReference type="Gene3D" id="1.10.540.10">
    <property type="entry name" value="Acyl-CoA dehydrogenase/oxidase, N-terminal domain"/>
    <property type="match status" value="1"/>
</dbReference>
<accession>A0ABP5EQZ6</accession>
<gene>
    <name evidence="8" type="ORF">GCM10009755_13820</name>
</gene>
<feature type="domain" description="Acyl-CoA dehydrogenase/oxidase C-terminal" evidence="6">
    <location>
        <begin position="233"/>
        <end position="363"/>
    </location>
</feature>
<dbReference type="InterPro" id="IPR036250">
    <property type="entry name" value="AcylCo_DH-like_C"/>
</dbReference>
<evidence type="ECO:0000313" key="9">
    <source>
        <dbReference type="Proteomes" id="UP001500755"/>
    </source>
</evidence>
<evidence type="ECO:0000313" key="8">
    <source>
        <dbReference type="EMBL" id="GAA2005405.1"/>
    </source>
</evidence>
<keyword evidence="9" id="KW-1185">Reference proteome</keyword>
<dbReference type="Pfam" id="PF02771">
    <property type="entry name" value="Acyl-CoA_dh_N"/>
    <property type="match status" value="1"/>
</dbReference>
<proteinExistence type="inferred from homology"/>
<keyword evidence="3" id="KW-0285">Flavoprotein</keyword>
<comment type="cofactor">
    <cofactor evidence="1">
        <name>FAD</name>
        <dbReference type="ChEBI" id="CHEBI:57692"/>
    </cofactor>
</comment>
<dbReference type="PANTHER" id="PTHR43884">
    <property type="entry name" value="ACYL-COA DEHYDROGENASE"/>
    <property type="match status" value="1"/>
</dbReference>
<dbReference type="SUPFAM" id="SSF56645">
    <property type="entry name" value="Acyl-CoA dehydrogenase NM domain-like"/>
    <property type="match status" value="1"/>
</dbReference>
<keyword evidence="5" id="KW-0560">Oxidoreductase</keyword>
<dbReference type="InterPro" id="IPR009100">
    <property type="entry name" value="AcylCoA_DH/oxidase_NM_dom_sf"/>
</dbReference>
<evidence type="ECO:0000256" key="2">
    <source>
        <dbReference type="ARBA" id="ARBA00009347"/>
    </source>
</evidence>